<proteinExistence type="predicted"/>
<dbReference type="InParanoid" id="A0A0P0X789"/>
<evidence type="ECO:0000256" key="1">
    <source>
        <dbReference type="SAM" id="MobiDB-lite"/>
    </source>
</evidence>
<dbReference type="Proteomes" id="UP000059680">
    <property type="component" value="Chromosome 7"/>
</dbReference>
<protein>
    <submittedName>
        <fullName evidence="2">Os07g0558150 protein</fullName>
    </submittedName>
</protein>
<reference evidence="3" key="1">
    <citation type="journal article" date="2005" name="Nature">
        <title>The map-based sequence of the rice genome.</title>
        <authorList>
            <consortium name="International rice genome sequencing project (IRGSP)"/>
            <person name="Matsumoto T."/>
            <person name="Wu J."/>
            <person name="Kanamori H."/>
            <person name="Katayose Y."/>
            <person name="Fujisawa M."/>
            <person name="Namiki N."/>
            <person name="Mizuno H."/>
            <person name="Yamamoto K."/>
            <person name="Antonio B.A."/>
            <person name="Baba T."/>
            <person name="Sakata K."/>
            <person name="Nagamura Y."/>
            <person name="Aoki H."/>
            <person name="Arikawa K."/>
            <person name="Arita K."/>
            <person name="Bito T."/>
            <person name="Chiden Y."/>
            <person name="Fujitsuka N."/>
            <person name="Fukunaka R."/>
            <person name="Hamada M."/>
            <person name="Harada C."/>
            <person name="Hayashi A."/>
            <person name="Hijishita S."/>
            <person name="Honda M."/>
            <person name="Hosokawa S."/>
            <person name="Ichikawa Y."/>
            <person name="Idonuma A."/>
            <person name="Iijima M."/>
            <person name="Ikeda M."/>
            <person name="Ikeno M."/>
            <person name="Ito K."/>
            <person name="Ito S."/>
            <person name="Ito T."/>
            <person name="Ito Y."/>
            <person name="Ito Y."/>
            <person name="Iwabuchi A."/>
            <person name="Kamiya K."/>
            <person name="Karasawa W."/>
            <person name="Kurita K."/>
            <person name="Katagiri S."/>
            <person name="Kikuta A."/>
            <person name="Kobayashi H."/>
            <person name="Kobayashi N."/>
            <person name="Machita K."/>
            <person name="Maehara T."/>
            <person name="Masukawa M."/>
            <person name="Mizubayashi T."/>
            <person name="Mukai Y."/>
            <person name="Nagasaki H."/>
            <person name="Nagata Y."/>
            <person name="Naito S."/>
            <person name="Nakashima M."/>
            <person name="Nakama Y."/>
            <person name="Nakamichi Y."/>
            <person name="Nakamura M."/>
            <person name="Meguro A."/>
            <person name="Negishi M."/>
            <person name="Ohta I."/>
            <person name="Ohta T."/>
            <person name="Okamoto M."/>
            <person name="Ono N."/>
            <person name="Saji S."/>
            <person name="Sakaguchi M."/>
            <person name="Sakai K."/>
            <person name="Shibata M."/>
            <person name="Shimokawa T."/>
            <person name="Song J."/>
            <person name="Takazaki Y."/>
            <person name="Terasawa K."/>
            <person name="Tsugane M."/>
            <person name="Tsuji K."/>
            <person name="Ueda S."/>
            <person name="Waki K."/>
            <person name="Yamagata H."/>
            <person name="Yamamoto M."/>
            <person name="Yamamoto S."/>
            <person name="Yamane H."/>
            <person name="Yoshiki S."/>
            <person name="Yoshihara R."/>
            <person name="Yukawa K."/>
            <person name="Zhong H."/>
            <person name="Yano M."/>
            <person name="Yuan Q."/>
            <person name="Ouyang S."/>
            <person name="Liu J."/>
            <person name="Jones K.M."/>
            <person name="Gansberger K."/>
            <person name="Moffat K."/>
            <person name="Hill J."/>
            <person name="Bera J."/>
            <person name="Fadrosh D."/>
            <person name="Jin S."/>
            <person name="Johri S."/>
            <person name="Kim M."/>
            <person name="Overton L."/>
            <person name="Reardon M."/>
            <person name="Tsitrin T."/>
            <person name="Vuong H."/>
            <person name="Weaver B."/>
            <person name="Ciecko A."/>
            <person name="Tallon L."/>
            <person name="Jackson J."/>
            <person name="Pai G."/>
            <person name="Aken S.V."/>
            <person name="Utterback T."/>
            <person name="Reidmuller S."/>
            <person name="Feldblyum T."/>
            <person name="Hsiao J."/>
            <person name="Zismann V."/>
            <person name="Iobst S."/>
            <person name="de Vazeille A.R."/>
            <person name="Buell C.R."/>
            <person name="Ying K."/>
            <person name="Li Y."/>
            <person name="Lu T."/>
            <person name="Huang Y."/>
            <person name="Zhao Q."/>
            <person name="Feng Q."/>
            <person name="Zhang L."/>
            <person name="Zhu J."/>
            <person name="Weng Q."/>
            <person name="Mu J."/>
            <person name="Lu Y."/>
            <person name="Fan D."/>
            <person name="Liu Y."/>
            <person name="Guan J."/>
            <person name="Zhang Y."/>
            <person name="Yu S."/>
            <person name="Liu X."/>
            <person name="Zhang Y."/>
            <person name="Hong G."/>
            <person name="Han B."/>
            <person name="Choisne N."/>
            <person name="Demange N."/>
            <person name="Orjeda G."/>
            <person name="Samain S."/>
            <person name="Cattolico L."/>
            <person name="Pelletier E."/>
            <person name="Couloux A."/>
            <person name="Segurens B."/>
            <person name="Wincker P."/>
            <person name="D'Hont A."/>
            <person name="Scarpelli C."/>
            <person name="Weissenbach J."/>
            <person name="Salanoubat M."/>
            <person name="Quetier F."/>
            <person name="Yu Y."/>
            <person name="Kim H.R."/>
            <person name="Rambo T."/>
            <person name="Currie J."/>
            <person name="Collura K."/>
            <person name="Luo M."/>
            <person name="Yang T."/>
            <person name="Ammiraju J.S.S."/>
            <person name="Engler F."/>
            <person name="Soderlund C."/>
            <person name="Wing R.A."/>
            <person name="Palmer L.E."/>
            <person name="de la Bastide M."/>
            <person name="Spiegel L."/>
            <person name="Nascimento L."/>
            <person name="Zutavern T."/>
            <person name="O'Shaughnessy A."/>
            <person name="Dike S."/>
            <person name="Dedhia N."/>
            <person name="Preston R."/>
            <person name="Balija V."/>
            <person name="McCombie W.R."/>
            <person name="Chow T."/>
            <person name="Chen H."/>
            <person name="Chung M."/>
            <person name="Chen C."/>
            <person name="Shaw J."/>
            <person name="Wu H."/>
            <person name="Hsiao K."/>
            <person name="Chao Y."/>
            <person name="Chu M."/>
            <person name="Cheng C."/>
            <person name="Hour A."/>
            <person name="Lee P."/>
            <person name="Lin S."/>
            <person name="Lin Y."/>
            <person name="Liou J."/>
            <person name="Liu S."/>
            <person name="Hsing Y."/>
            <person name="Raghuvanshi S."/>
            <person name="Mohanty A."/>
            <person name="Bharti A.K."/>
            <person name="Gaur A."/>
            <person name="Gupta V."/>
            <person name="Kumar D."/>
            <person name="Ravi V."/>
            <person name="Vij S."/>
            <person name="Kapur A."/>
            <person name="Khurana P."/>
            <person name="Khurana P."/>
            <person name="Khurana J.P."/>
            <person name="Tyagi A.K."/>
            <person name="Gaikwad K."/>
            <person name="Singh A."/>
            <person name="Dalal V."/>
            <person name="Srivastava S."/>
            <person name="Dixit A."/>
            <person name="Pal A.K."/>
            <person name="Ghazi I.A."/>
            <person name="Yadav M."/>
            <person name="Pandit A."/>
            <person name="Bhargava A."/>
            <person name="Sureshbabu K."/>
            <person name="Batra K."/>
            <person name="Sharma T.R."/>
            <person name="Mohapatra T."/>
            <person name="Singh N.K."/>
            <person name="Messing J."/>
            <person name="Nelson A.B."/>
            <person name="Fuks G."/>
            <person name="Kavchok S."/>
            <person name="Keizer G."/>
            <person name="Linton E."/>
            <person name="Llaca V."/>
            <person name="Song R."/>
            <person name="Tanyolac B."/>
            <person name="Young S."/>
            <person name="Ho-Il K."/>
            <person name="Hahn J.H."/>
            <person name="Sangsakoo G."/>
            <person name="Vanavichit A."/>
            <person name="de Mattos Luiz.A.T."/>
            <person name="Zimmer P.D."/>
            <person name="Malone G."/>
            <person name="Dellagostin O."/>
            <person name="de Oliveira A.C."/>
            <person name="Bevan M."/>
            <person name="Bancroft I."/>
            <person name="Minx P."/>
            <person name="Cordum H."/>
            <person name="Wilson R."/>
            <person name="Cheng Z."/>
            <person name="Jin W."/>
            <person name="Jiang J."/>
            <person name="Leong S.A."/>
            <person name="Iwama H."/>
            <person name="Gojobori T."/>
            <person name="Itoh T."/>
            <person name="Niimura Y."/>
            <person name="Fujii Y."/>
            <person name="Habara T."/>
            <person name="Sakai H."/>
            <person name="Sato Y."/>
            <person name="Wilson G."/>
            <person name="Kumar K."/>
            <person name="McCouch S."/>
            <person name="Juretic N."/>
            <person name="Hoen D."/>
            <person name="Wright S."/>
            <person name="Bruskiewich R."/>
            <person name="Bureau T."/>
            <person name="Miyao A."/>
            <person name="Hirochika H."/>
            <person name="Nishikawa T."/>
            <person name="Kadowaki K."/>
            <person name="Sugiura M."/>
            <person name="Burr B."/>
            <person name="Sasaki T."/>
        </authorList>
    </citation>
    <scope>NUCLEOTIDE SEQUENCE [LARGE SCALE GENOMIC DNA]</scope>
    <source>
        <strain evidence="3">cv. Nipponbare</strain>
    </source>
</reference>
<reference evidence="2 3" key="3">
    <citation type="journal article" date="2013" name="Rice">
        <title>Improvement of the Oryza sativa Nipponbare reference genome using next generation sequence and optical map data.</title>
        <authorList>
            <person name="Kawahara Y."/>
            <person name="de la Bastide M."/>
            <person name="Hamilton J.P."/>
            <person name="Kanamori H."/>
            <person name="McCombie W.R."/>
            <person name="Ouyang S."/>
            <person name="Schwartz D.C."/>
            <person name="Tanaka T."/>
            <person name="Wu J."/>
            <person name="Zhou S."/>
            <person name="Childs K.L."/>
            <person name="Davidson R.M."/>
            <person name="Lin H."/>
            <person name="Quesada-Ocampo L."/>
            <person name="Vaillancourt B."/>
            <person name="Sakai H."/>
            <person name="Lee S.S."/>
            <person name="Kim J."/>
            <person name="Numa H."/>
            <person name="Itoh T."/>
            <person name="Buell C.R."/>
            <person name="Matsumoto T."/>
        </authorList>
    </citation>
    <scope>NUCLEOTIDE SEQUENCE [LARGE SCALE GENOMIC DNA]</scope>
    <source>
        <strain evidence="3">cv. Nipponbare</strain>
    </source>
</reference>
<sequence>LLRHLRLKQPRQEKLRLLGGGGGGCAGRRGGGEDGGGEAEQVRVAGERLERAERVEVGLRGVVRGGGGGLEEGGEIEEVETRRVGHGVYAHAEEALADVRVPVVLDLVVRPARQPRRDR</sequence>
<reference evidence="2 3" key="2">
    <citation type="journal article" date="2013" name="Plant Cell Physiol.">
        <title>Rice Annotation Project Database (RAP-DB): an integrative and interactive database for rice genomics.</title>
        <authorList>
            <person name="Sakai H."/>
            <person name="Lee S.S."/>
            <person name="Tanaka T."/>
            <person name="Numa H."/>
            <person name="Kim J."/>
            <person name="Kawahara Y."/>
            <person name="Wakimoto H."/>
            <person name="Yang C.C."/>
            <person name="Iwamoto M."/>
            <person name="Abe T."/>
            <person name="Yamada Y."/>
            <person name="Muto A."/>
            <person name="Inokuchi H."/>
            <person name="Ikemura T."/>
            <person name="Matsumoto T."/>
            <person name="Sasaki T."/>
            <person name="Itoh T."/>
        </authorList>
    </citation>
    <scope>NUCLEOTIDE SEQUENCE [LARGE SCALE GENOMIC DNA]</scope>
    <source>
        <strain evidence="3">cv. Nipponbare</strain>
    </source>
</reference>
<dbReference type="PaxDb" id="39947-A0A0P0X789"/>
<feature type="non-terminal residue" evidence="2">
    <location>
        <position position="1"/>
    </location>
</feature>
<feature type="region of interest" description="Disordered" evidence="1">
    <location>
        <begin position="13"/>
        <end position="39"/>
    </location>
</feature>
<dbReference type="EMBL" id="AP014963">
    <property type="protein sequence ID" value="BAT02118.1"/>
    <property type="molecule type" value="Genomic_DNA"/>
</dbReference>
<keyword evidence="3" id="KW-1185">Reference proteome</keyword>
<evidence type="ECO:0000313" key="3">
    <source>
        <dbReference type="Proteomes" id="UP000059680"/>
    </source>
</evidence>
<dbReference type="AlphaFoldDB" id="A0A0P0X789"/>
<evidence type="ECO:0000313" key="2">
    <source>
        <dbReference type="EMBL" id="BAT02118.1"/>
    </source>
</evidence>
<accession>A0A0P0X789</accession>
<name>A0A0P0X789_ORYSJ</name>
<gene>
    <name evidence="2" type="ordered locus">Os07g0558150</name>
    <name evidence="2" type="ORF">OSNPB_070558150</name>
</gene>
<organism evidence="2 3">
    <name type="scientific">Oryza sativa subsp. japonica</name>
    <name type="common">Rice</name>
    <dbReference type="NCBI Taxonomy" id="39947"/>
    <lineage>
        <taxon>Eukaryota</taxon>
        <taxon>Viridiplantae</taxon>
        <taxon>Streptophyta</taxon>
        <taxon>Embryophyta</taxon>
        <taxon>Tracheophyta</taxon>
        <taxon>Spermatophyta</taxon>
        <taxon>Magnoliopsida</taxon>
        <taxon>Liliopsida</taxon>
        <taxon>Poales</taxon>
        <taxon>Poaceae</taxon>
        <taxon>BOP clade</taxon>
        <taxon>Oryzoideae</taxon>
        <taxon>Oryzeae</taxon>
        <taxon>Oryzinae</taxon>
        <taxon>Oryza</taxon>
        <taxon>Oryza sativa</taxon>
    </lineage>
</organism>
<feature type="compositionally biased region" description="Gly residues" evidence="1">
    <location>
        <begin position="18"/>
        <end position="29"/>
    </location>
</feature>